<feature type="non-terminal residue" evidence="1">
    <location>
        <position position="69"/>
    </location>
</feature>
<dbReference type="AlphaFoldDB" id="A0A2C6KJA5"/>
<gene>
    <name evidence="1" type="ORF">CSUI_008990</name>
</gene>
<dbReference type="Proteomes" id="UP000221165">
    <property type="component" value="Unassembled WGS sequence"/>
</dbReference>
<dbReference type="VEuPathDB" id="ToxoDB:CSUI_008990"/>
<sequence length="69" mass="8622">EHSEEASKPLWVHPAIGHSFRSTIPDWQGWPPFTFVRRLVRNKLRRWFDERRKRRDIYEDDHTSREIRH</sequence>
<reference evidence="1 2" key="1">
    <citation type="journal article" date="2017" name="Int. J. Parasitol.">
        <title>The genome of the protozoan parasite Cystoisospora suis and a reverse vaccinology approach to identify vaccine candidates.</title>
        <authorList>
            <person name="Palmieri N."/>
            <person name="Shrestha A."/>
            <person name="Ruttkowski B."/>
            <person name="Beck T."/>
            <person name="Vogl C."/>
            <person name="Tomley F."/>
            <person name="Blake D.P."/>
            <person name="Joachim A."/>
        </authorList>
    </citation>
    <scope>NUCLEOTIDE SEQUENCE [LARGE SCALE GENOMIC DNA]</scope>
    <source>
        <strain evidence="1 2">Wien I</strain>
    </source>
</reference>
<proteinExistence type="predicted"/>
<comment type="caution">
    <text evidence="1">The sequence shown here is derived from an EMBL/GenBank/DDBJ whole genome shotgun (WGS) entry which is preliminary data.</text>
</comment>
<organism evidence="1 2">
    <name type="scientific">Cystoisospora suis</name>
    <dbReference type="NCBI Taxonomy" id="483139"/>
    <lineage>
        <taxon>Eukaryota</taxon>
        <taxon>Sar</taxon>
        <taxon>Alveolata</taxon>
        <taxon>Apicomplexa</taxon>
        <taxon>Conoidasida</taxon>
        <taxon>Coccidia</taxon>
        <taxon>Eucoccidiorida</taxon>
        <taxon>Eimeriorina</taxon>
        <taxon>Sarcocystidae</taxon>
        <taxon>Cystoisospora</taxon>
    </lineage>
</organism>
<protein>
    <submittedName>
        <fullName evidence="1">Wd g-beta repeat-containing protein</fullName>
    </submittedName>
</protein>
<dbReference type="EMBL" id="MIGC01005204">
    <property type="protein sequence ID" value="PHJ17189.1"/>
    <property type="molecule type" value="Genomic_DNA"/>
</dbReference>
<evidence type="ECO:0000313" key="1">
    <source>
        <dbReference type="EMBL" id="PHJ17189.1"/>
    </source>
</evidence>
<dbReference type="GeneID" id="94432320"/>
<evidence type="ECO:0000313" key="2">
    <source>
        <dbReference type="Proteomes" id="UP000221165"/>
    </source>
</evidence>
<name>A0A2C6KJA5_9APIC</name>
<dbReference type="RefSeq" id="XP_067918914.1">
    <property type="nucleotide sequence ID" value="XM_068069109.1"/>
</dbReference>
<keyword evidence="2" id="KW-1185">Reference proteome</keyword>
<feature type="non-terminal residue" evidence="1">
    <location>
        <position position="1"/>
    </location>
</feature>
<accession>A0A2C6KJA5</accession>